<protein>
    <recommendedName>
        <fullName evidence="1">PCI domain-containing protein</fullName>
    </recommendedName>
</protein>
<accession>A0A1G4KQR7</accession>
<dbReference type="Proteomes" id="UP000006853">
    <property type="component" value="Chromosome 4"/>
</dbReference>
<reference evidence="2 3" key="2">
    <citation type="journal article" date="2016" name="FEMS Yeast Res.">
        <title>Curation of the genome annotation of Pichia pastoris (Komagataella phaffii) CBS7435 from gene level to protein function.</title>
        <authorList>
            <person name="Valli M."/>
            <person name="Tatto N.E."/>
            <person name="Peymann A."/>
            <person name="Gruber C."/>
            <person name="Landes N."/>
            <person name="Ekker H."/>
            <person name="Thallinger G.G."/>
            <person name="Mattanovich D."/>
            <person name="Gasser B."/>
            <person name="Graf A.B."/>
        </authorList>
    </citation>
    <scope>GENOME REANNOTATION</scope>
    <source>
        <strain evidence="2 3">ATCC 76273 / CBS 7435 / CECT 11047 / NRRL Y-11430 / Wegner 21-1</strain>
    </source>
</reference>
<dbReference type="Pfam" id="PF01399">
    <property type="entry name" value="PCI"/>
    <property type="match status" value="1"/>
</dbReference>
<evidence type="ECO:0000259" key="1">
    <source>
        <dbReference type="SMART" id="SM00088"/>
    </source>
</evidence>
<dbReference type="InterPro" id="IPR036390">
    <property type="entry name" value="WH_DNA-bd_sf"/>
</dbReference>
<dbReference type="SUPFAM" id="SSF46785">
    <property type="entry name" value="Winged helix' DNA-binding domain"/>
    <property type="match status" value="1"/>
</dbReference>
<sequence length="143" mass="16206">MAHQLGIPSGKVISNEQVELVIRNDDQSQVTDTLELIILHNLSKLSTTFTCIEMSKIPLILELNALPHISELLLKYQVDNVEKLMEKFLIKAIINKKIKGSIDQIAGVVNFEHEKVEAKIDWELKVSDVLNELDNLRAHLEAK</sequence>
<organism evidence="2 3">
    <name type="scientific">Komagataella phaffii (strain ATCC 76273 / CBS 7435 / CECT 11047 / NRRL Y-11430 / Wegner 21-1)</name>
    <name type="common">Yeast</name>
    <name type="synonym">Pichia pastoris</name>
    <dbReference type="NCBI Taxonomy" id="981350"/>
    <lineage>
        <taxon>Eukaryota</taxon>
        <taxon>Fungi</taxon>
        <taxon>Dikarya</taxon>
        <taxon>Ascomycota</taxon>
        <taxon>Saccharomycotina</taxon>
        <taxon>Pichiomycetes</taxon>
        <taxon>Pichiales</taxon>
        <taxon>Pichiaceae</taxon>
        <taxon>Komagataella</taxon>
    </lineage>
</organism>
<dbReference type="InterPro" id="IPR000717">
    <property type="entry name" value="PCI_dom"/>
</dbReference>
<dbReference type="AlphaFoldDB" id="A0A1G4KQR7"/>
<evidence type="ECO:0000313" key="3">
    <source>
        <dbReference type="Proteomes" id="UP000006853"/>
    </source>
</evidence>
<evidence type="ECO:0000313" key="2">
    <source>
        <dbReference type="EMBL" id="SCV12348.1"/>
    </source>
</evidence>
<dbReference type="EMBL" id="FR839631">
    <property type="protein sequence ID" value="SCV12348.1"/>
    <property type="molecule type" value="Genomic_DNA"/>
</dbReference>
<dbReference type="InterPro" id="IPR036388">
    <property type="entry name" value="WH-like_DNA-bd_sf"/>
</dbReference>
<proteinExistence type="predicted"/>
<keyword evidence="3" id="KW-1185">Reference proteome</keyword>
<gene>
    <name evidence="2" type="ordered locus">PP7435_Chr4-0267</name>
</gene>
<dbReference type="SMART" id="SM00088">
    <property type="entry name" value="PINT"/>
    <property type="match status" value="1"/>
</dbReference>
<reference evidence="2 3" key="1">
    <citation type="journal article" date="2011" name="J. Biotechnol.">
        <title>High-quality genome sequence of Pichia pastoris CBS7435.</title>
        <authorList>
            <person name="Kuberl A."/>
            <person name="Schneider J."/>
            <person name="Thallinger G.G."/>
            <person name="Anderl I."/>
            <person name="Wibberg D."/>
            <person name="Hajek T."/>
            <person name="Jaenicke S."/>
            <person name="Brinkrolf K."/>
            <person name="Goesmann A."/>
            <person name="Szczepanowski R."/>
            <person name="Puhler A."/>
            <person name="Schwab H."/>
            <person name="Glieder A."/>
            <person name="Pichler H."/>
        </authorList>
    </citation>
    <scope>NUCLEOTIDE SEQUENCE [LARGE SCALE GENOMIC DNA]</scope>
    <source>
        <strain evidence="3">ATCC 76273 / CBS 7435 / CECT 11047 / NRRL Y-11430 / Wegner 21-1</strain>
    </source>
</reference>
<dbReference type="GO" id="GO:0008541">
    <property type="term" value="C:proteasome regulatory particle, lid subcomplex"/>
    <property type="evidence" value="ECO:0007669"/>
    <property type="project" value="UniProtKB-ARBA"/>
</dbReference>
<dbReference type="Gene3D" id="1.10.10.10">
    <property type="entry name" value="Winged helix-like DNA-binding domain superfamily/Winged helix DNA-binding domain"/>
    <property type="match status" value="1"/>
</dbReference>
<name>A0A1G4KQR7_KOMPC</name>
<feature type="domain" description="PCI" evidence="1">
    <location>
        <begin position="28"/>
        <end position="129"/>
    </location>
</feature>